<dbReference type="InterPro" id="IPR040783">
    <property type="entry name" value="VLRF1"/>
</dbReference>
<comment type="caution">
    <text evidence="2">The sequence shown here is derived from an EMBL/GenBank/DDBJ whole genome shotgun (WGS) entry which is preliminary data.</text>
</comment>
<sequence>MAPERLERWLAGFSERHGTARTEVSGDVVTMVAADGALAECHPPFPPLVGGGDPLDALVAHALAERRVGVLLVRLGGYAAGVFEGARLVTSKVDTRQVHGRNKAGGWSQQRFARRREGQVRQLTEAAAATAARVLLPEAASLDAVVLGGDRAAVDATLAAPTLAPLRERAVERFLTVPDPRRNILEATPATFRAVRIRLDP</sequence>
<dbReference type="EMBL" id="BAAAYN010000002">
    <property type="protein sequence ID" value="GAA3382341.1"/>
    <property type="molecule type" value="Genomic_DNA"/>
</dbReference>
<keyword evidence="2" id="KW-0378">Hydrolase</keyword>
<organism evidence="2 3">
    <name type="scientific">Cryptosporangium minutisporangium</name>
    <dbReference type="NCBI Taxonomy" id="113569"/>
    <lineage>
        <taxon>Bacteria</taxon>
        <taxon>Bacillati</taxon>
        <taxon>Actinomycetota</taxon>
        <taxon>Actinomycetes</taxon>
        <taxon>Cryptosporangiales</taxon>
        <taxon>Cryptosporangiaceae</taxon>
        <taxon>Cryptosporangium</taxon>
    </lineage>
</organism>
<dbReference type="GO" id="GO:0016787">
    <property type="term" value="F:hydrolase activity"/>
    <property type="evidence" value="ECO:0007669"/>
    <property type="project" value="UniProtKB-KW"/>
</dbReference>
<dbReference type="InterPro" id="IPR042226">
    <property type="entry name" value="eFR1_2_sf"/>
</dbReference>
<protein>
    <submittedName>
        <fullName evidence="2">AcVLRF1 family peptidyl-tRNA hydrolase</fullName>
    </submittedName>
</protein>
<dbReference type="SUPFAM" id="SSF53137">
    <property type="entry name" value="Translational machinery components"/>
    <property type="match status" value="1"/>
</dbReference>
<reference evidence="3" key="1">
    <citation type="journal article" date="2019" name="Int. J. Syst. Evol. Microbiol.">
        <title>The Global Catalogue of Microorganisms (GCM) 10K type strain sequencing project: providing services to taxonomists for standard genome sequencing and annotation.</title>
        <authorList>
            <consortium name="The Broad Institute Genomics Platform"/>
            <consortium name="The Broad Institute Genome Sequencing Center for Infectious Disease"/>
            <person name="Wu L."/>
            <person name="Ma J."/>
        </authorList>
    </citation>
    <scope>NUCLEOTIDE SEQUENCE [LARGE SCALE GENOMIC DNA]</scope>
    <source>
        <strain evidence="3">JCM 9458</strain>
    </source>
</reference>
<keyword evidence="3" id="KW-1185">Reference proteome</keyword>
<dbReference type="Proteomes" id="UP001501676">
    <property type="component" value="Unassembled WGS sequence"/>
</dbReference>
<feature type="domain" description="Actinobacteria/chloroflexi VLRF1 release factor" evidence="1">
    <location>
        <begin position="66"/>
        <end position="198"/>
    </location>
</feature>
<dbReference type="Gene3D" id="3.30.420.60">
    <property type="entry name" value="eRF1 domain 2"/>
    <property type="match status" value="1"/>
</dbReference>
<evidence type="ECO:0000313" key="2">
    <source>
        <dbReference type="EMBL" id="GAA3382341.1"/>
    </source>
</evidence>
<accession>A0ABP6SQU9</accession>
<gene>
    <name evidence="2" type="ORF">GCM10020369_03810</name>
</gene>
<proteinExistence type="predicted"/>
<name>A0ABP6SQU9_9ACTN</name>
<dbReference type="Pfam" id="PF18859">
    <property type="entry name" value="acVLRF1"/>
    <property type="match status" value="1"/>
</dbReference>
<evidence type="ECO:0000313" key="3">
    <source>
        <dbReference type="Proteomes" id="UP001501676"/>
    </source>
</evidence>
<evidence type="ECO:0000259" key="1">
    <source>
        <dbReference type="Pfam" id="PF18859"/>
    </source>
</evidence>
<dbReference type="NCBIfam" id="NF041024">
    <property type="entry name" value="acVLRF1_NCBI"/>
    <property type="match status" value="1"/>
</dbReference>